<reference evidence="2" key="1">
    <citation type="submission" date="2021-05" db="EMBL/GenBank/DDBJ databases">
        <title>Energy efficiency and biological interactions define the core microbiome of deep oligotrophic groundwater.</title>
        <authorList>
            <person name="Mehrshad M."/>
            <person name="Lopez-Fernandez M."/>
            <person name="Bell E."/>
            <person name="Bernier-Latmani R."/>
            <person name="Bertilsson S."/>
            <person name="Dopson M."/>
        </authorList>
    </citation>
    <scope>NUCLEOTIDE SEQUENCE</scope>
    <source>
        <strain evidence="2">Modern_marine.mb.64</strain>
    </source>
</reference>
<dbReference type="AlphaFoldDB" id="A0A948RVM9"/>
<dbReference type="Proteomes" id="UP000777784">
    <property type="component" value="Unassembled WGS sequence"/>
</dbReference>
<dbReference type="NCBIfam" id="TIGR04183">
    <property type="entry name" value="Por_Secre_tail"/>
    <property type="match status" value="1"/>
</dbReference>
<name>A0A948RVM9_UNCEI</name>
<sequence length="487" mass="51999">MKRIMSICCLILAGAAVASAQTSIEWDRTFGGTANDGFRSIIATDDGGILAVGLTYSFSANADIYLAKLDAQGDSTWTKTIGGAGRDYGWGICQTNDGGYVITGYTTLAGSGGMDLYLIKIDTGGNVLWSKTYGGEGDEEGRAVCETGDGHLIISGWTESFGAGQKDLYFLKADSAGDTLWTKTFGGEGLDWGTAVCETSDGAYGVGGTIGTTASNNLDLYLLKIHADGTLLWEKNLASSGEIDADFGTGIWPTENGGIVITGYGNDHTLNDAEDIWLIHVDGDGNELWSHRYGEPGNYYDYGCAVSRTSDDGFLICGVTKEPITQKNDLYLVKTDADGNKLWSQVIENSGSQWGSSIAALTGDTFAIAGHTEASGAGRFDGWILKLYAPAAGLDEPENDGHGAFIKMSPNPSRAETNIRFNLLHAARVQLDVVDAAGRRIKTLLDERKQGGEYTVNWNTEMFGSGVYYYVLIVDGETTSRKLVLLN</sequence>
<evidence type="ECO:0000256" key="1">
    <source>
        <dbReference type="SAM" id="SignalP"/>
    </source>
</evidence>
<accession>A0A948RVM9</accession>
<feature type="signal peptide" evidence="1">
    <location>
        <begin position="1"/>
        <end position="20"/>
    </location>
</feature>
<gene>
    <name evidence="2" type="ORF">KJ970_07760</name>
</gene>
<comment type="caution">
    <text evidence="2">The sequence shown here is derived from an EMBL/GenBank/DDBJ whole genome shotgun (WGS) entry which is preliminary data.</text>
</comment>
<evidence type="ECO:0000313" key="2">
    <source>
        <dbReference type="EMBL" id="MBU2690811.1"/>
    </source>
</evidence>
<dbReference type="InterPro" id="IPR026444">
    <property type="entry name" value="Secre_tail"/>
</dbReference>
<dbReference type="EMBL" id="JAHJDP010000037">
    <property type="protein sequence ID" value="MBU2690811.1"/>
    <property type="molecule type" value="Genomic_DNA"/>
</dbReference>
<dbReference type="SUPFAM" id="SSF50998">
    <property type="entry name" value="Quinoprotein alcohol dehydrogenase-like"/>
    <property type="match status" value="1"/>
</dbReference>
<organism evidence="2 3">
    <name type="scientific">Eiseniibacteriota bacterium</name>
    <dbReference type="NCBI Taxonomy" id="2212470"/>
    <lineage>
        <taxon>Bacteria</taxon>
        <taxon>Candidatus Eiseniibacteriota</taxon>
    </lineage>
</organism>
<dbReference type="Gene3D" id="2.60.40.4070">
    <property type="match status" value="1"/>
</dbReference>
<dbReference type="PANTHER" id="PTHR42754:SF1">
    <property type="entry name" value="LIPOPROTEIN"/>
    <property type="match status" value="1"/>
</dbReference>
<proteinExistence type="predicted"/>
<feature type="chain" id="PRO_5037199357" evidence="1">
    <location>
        <begin position="21"/>
        <end position="487"/>
    </location>
</feature>
<keyword evidence="1" id="KW-0732">Signal</keyword>
<evidence type="ECO:0000313" key="3">
    <source>
        <dbReference type="Proteomes" id="UP000777784"/>
    </source>
</evidence>
<dbReference type="PANTHER" id="PTHR42754">
    <property type="entry name" value="ENDOGLUCANASE"/>
    <property type="match status" value="1"/>
</dbReference>
<dbReference type="InterPro" id="IPR011047">
    <property type="entry name" value="Quinoprotein_ADH-like_sf"/>
</dbReference>
<protein>
    <submittedName>
        <fullName evidence="2">T9SS type A sorting domain-containing protein</fullName>
    </submittedName>
</protein>